<evidence type="ECO:0000313" key="1">
    <source>
        <dbReference type="EMBL" id="ARR02193.1"/>
    </source>
</evidence>
<dbReference type="EMBL" id="CP018791">
    <property type="protein sequence ID" value="ARR02193.1"/>
    <property type="molecule type" value="Genomic_DNA"/>
</dbReference>
<evidence type="ECO:0000313" key="2">
    <source>
        <dbReference type="Proteomes" id="UP000194265"/>
    </source>
</evidence>
<dbReference type="AlphaFoldDB" id="A0A1X9T152"/>
<sequence length="181" mass="21125">MRRFLLISMVLLLFTGCFFSHQYRDVAFFEGVPYYMPVESIPIMSIKENSESFKDFNCKEGDVLWVSKYDKYKFDEIVAKQDTEAFIQMINDNLLGCTSPMSKAEFEYRMQEMKAKASNPSNGLVDGINAWAEAMKSNADTYRQMQNDNTLNSINRNLQDINRNLNYGTSRRFYNPMPIYP</sequence>
<name>A0A1X9T152_9BACT</name>
<evidence type="ECO:0008006" key="3">
    <source>
        <dbReference type="Google" id="ProtNLM"/>
    </source>
</evidence>
<gene>
    <name evidence="1" type="ORF">CVIC8964_0781</name>
</gene>
<dbReference type="RefSeq" id="WP_086333643.1">
    <property type="nucleotide sequence ID" value="NZ_CP018791.1"/>
</dbReference>
<proteinExistence type="predicted"/>
<organism evidence="1 2">
    <name type="scientific">Campylobacter vicugnae</name>
    <dbReference type="NCBI Taxonomy" id="1660076"/>
    <lineage>
        <taxon>Bacteria</taxon>
        <taxon>Pseudomonadati</taxon>
        <taxon>Campylobacterota</taxon>
        <taxon>Epsilonproteobacteria</taxon>
        <taxon>Campylobacterales</taxon>
        <taxon>Campylobacteraceae</taxon>
        <taxon>Campylobacter</taxon>
    </lineage>
</organism>
<protein>
    <recommendedName>
        <fullName evidence="3">Lipoprotein</fullName>
    </recommendedName>
</protein>
<reference evidence="1 2" key="1">
    <citation type="journal article" date="2017" name="Genome Biol. Evol.">
        <title>Comparative Genomic Analysis Identifies a Campylobacter Clade Deficient in Selenium Metabolism.</title>
        <authorList>
            <person name="Miller W.G."/>
            <person name="Yee E."/>
            <person name="Lopes B.S."/>
            <person name="Chapman M.H."/>
            <person name="Huynh S."/>
            <person name="Bono J.L."/>
            <person name="Parker C.T."/>
            <person name="Strachan N.J.C."/>
            <person name="Forbes K.J."/>
        </authorList>
    </citation>
    <scope>NUCLEOTIDE SEQUENCE [LARGE SCALE GENOMIC DNA]</scope>
    <source>
        <strain evidence="1 2">RM8964</strain>
    </source>
</reference>
<dbReference type="OrthoDB" id="9991012at2"/>
<dbReference type="STRING" id="1660074.CVIC8964_0781"/>
<accession>A0A1X9T152</accession>
<dbReference type="PROSITE" id="PS51257">
    <property type="entry name" value="PROKAR_LIPOPROTEIN"/>
    <property type="match status" value="1"/>
</dbReference>
<dbReference type="Proteomes" id="UP000194265">
    <property type="component" value="Chromosome"/>
</dbReference>